<comment type="caution">
    <text evidence="10">The sequence shown here is derived from an EMBL/GenBank/DDBJ whole genome shotgun (WGS) entry which is preliminary data.</text>
</comment>
<dbReference type="RefSeq" id="WP_094486370.1">
    <property type="nucleotide sequence ID" value="NZ_NOXX01000197.1"/>
</dbReference>
<dbReference type="InterPro" id="IPR029000">
    <property type="entry name" value="Cyclophilin-like_dom_sf"/>
</dbReference>
<dbReference type="AlphaFoldDB" id="A0A255ZQQ3"/>
<feature type="domain" description="PPIase FKBP-type" evidence="8">
    <location>
        <begin position="263"/>
        <end position="366"/>
    </location>
</feature>
<proteinExistence type="inferred from homology"/>
<evidence type="ECO:0000256" key="1">
    <source>
        <dbReference type="ARBA" id="ARBA00000971"/>
    </source>
</evidence>
<feature type="chain" id="PRO_5012491126" description="peptidylprolyl isomerase" evidence="7">
    <location>
        <begin position="22"/>
        <end position="366"/>
    </location>
</feature>
<dbReference type="InterPro" id="IPR044666">
    <property type="entry name" value="Cyclophilin_A-like"/>
</dbReference>
<evidence type="ECO:0000313" key="11">
    <source>
        <dbReference type="Proteomes" id="UP000216035"/>
    </source>
</evidence>
<dbReference type="PROSITE" id="PS51257">
    <property type="entry name" value="PROKAR_LIPOPROTEIN"/>
    <property type="match status" value="1"/>
</dbReference>
<organism evidence="10 11">
    <name type="scientific">Flavobacterium aurantiibacter</name>
    <dbReference type="NCBI Taxonomy" id="2023067"/>
    <lineage>
        <taxon>Bacteria</taxon>
        <taxon>Pseudomonadati</taxon>
        <taxon>Bacteroidota</taxon>
        <taxon>Flavobacteriia</taxon>
        <taxon>Flavobacteriales</taxon>
        <taxon>Flavobacteriaceae</taxon>
        <taxon>Flavobacterium</taxon>
    </lineage>
</organism>
<evidence type="ECO:0000313" key="10">
    <source>
        <dbReference type="EMBL" id="OYQ43838.1"/>
    </source>
</evidence>
<sequence length="366" mass="39911">MKKLISFALLFTLFACTDKYADLEDGIYAEITTTKGVIVATLFYKEAPVTVANFVTLAEGTNKFVVGDKKGKPFYDGLKFHRVIQNFMIQGGDPLGNGSGDAGYMFKDEQVPFSFDNGGLLAMANSGPGTNSSQFFITHVATPWLDGKHTIFGKVVGEGMDVVNKIVQDDGIIGIKIIRKGESAKRFDAVSEFSKYMANAGDEAKKRAELEAANKLRYKKEFAAVIEKTLQEFANAKAKGKKLPSGVQYYIVKSSTGEKPKAGDVINIHYGAYFSDGILLDSSVEEVAKKYGMFDQNRKIQNGYTPIPFQYGNKVGLVPGFIEGVEQLKYGEKAIVFVPAALAYGAAGKDVVPPNTDLVFEIEIVK</sequence>
<evidence type="ECO:0000259" key="8">
    <source>
        <dbReference type="PROSITE" id="PS50059"/>
    </source>
</evidence>
<dbReference type="PROSITE" id="PS50072">
    <property type="entry name" value="CSA_PPIASE_2"/>
    <property type="match status" value="1"/>
</dbReference>
<dbReference type="Pfam" id="PF00160">
    <property type="entry name" value="Pro_isomerase"/>
    <property type="match status" value="1"/>
</dbReference>
<dbReference type="GO" id="GO:0006457">
    <property type="term" value="P:protein folding"/>
    <property type="evidence" value="ECO:0007669"/>
    <property type="project" value="InterPro"/>
</dbReference>
<dbReference type="PROSITE" id="PS00170">
    <property type="entry name" value="CSA_PPIASE_1"/>
    <property type="match status" value="1"/>
</dbReference>
<dbReference type="InterPro" id="IPR020892">
    <property type="entry name" value="Cyclophilin-type_PPIase_CS"/>
</dbReference>
<protein>
    <recommendedName>
        <fullName evidence="3 6">peptidylprolyl isomerase</fullName>
        <ecNumber evidence="3 6">5.2.1.8</ecNumber>
    </recommendedName>
</protein>
<accession>A0A255ZQQ3</accession>
<keyword evidence="7" id="KW-0732">Signal</keyword>
<evidence type="ECO:0000256" key="6">
    <source>
        <dbReference type="PROSITE-ProRule" id="PRU00277"/>
    </source>
</evidence>
<reference evidence="10 11" key="1">
    <citation type="submission" date="2017-07" db="EMBL/GenBank/DDBJ databases">
        <title>Flavobacterium cyanobacteriorum sp. nov., isolated from cyanobacterial aggregates in a eutrophic lake.</title>
        <authorList>
            <person name="Cai H."/>
        </authorList>
    </citation>
    <scope>NUCLEOTIDE SEQUENCE [LARGE SCALE GENOMIC DNA]</scope>
    <source>
        <strain evidence="10 11">TH167</strain>
    </source>
</reference>
<dbReference type="EC" id="5.2.1.8" evidence="3 6"/>
<comment type="similarity">
    <text evidence="2">Belongs to the cyclophilin-type PPIase family.</text>
</comment>
<dbReference type="SUPFAM" id="SSF54534">
    <property type="entry name" value="FKBP-like"/>
    <property type="match status" value="1"/>
</dbReference>
<dbReference type="SUPFAM" id="SSF50891">
    <property type="entry name" value="Cyclophilin-like"/>
    <property type="match status" value="1"/>
</dbReference>
<gene>
    <name evidence="10" type="ORF">CHX27_08635</name>
</gene>
<dbReference type="GO" id="GO:0003755">
    <property type="term" value="F:peptidyl-prolyl cis-trans isomerase activity"/>
    <property type="evidence" value="ECO:0007669"/>
    <property type="project" value="UniProtKB-KW"/>
</dbReference>
<evidence type="ECO:0000256" key="3">
    <source>
        <dbReference type="ARBA" id="ARBA00013194"/>
    </source>
</evidence>
<dbReference type="Gene3D" id="3.10.50.40">
    <property type="match status" value="1"/>
</dbReference>
<dbReference type="PANTHER" id="PTHR45625:SF4">
    <property type="entry name" value="PEPTIDYLPROLYL ISOMERASE DOMAIN AND WD REPEAT-CONTAINING PROTEIN 1"/>
    <property type="match status" value="1"/>
</dbReference>
<dbReference type="Pfam" id="PF00254">
    <property type="entry name" value="FKBP_C"/>
    <property type="match status" value="1"/>
</dbReference>
<keyword evidence="11" id="KW-1185">Reference proteome</keyword>
<evidence type="ECO:0000256" key="5">
    <source>
        <dbReference type="ARBA" id="ARBA00023235"/>
    </source>
</evidence>
<dbReference type="InterPro" id="IPR001179">
    <property type="entry name" value="PPIase_FKBP_dom"/>
</dbReference>
<keyword evidence="4 6" id="KW-0697">Rotamase</keyword>
<feature type="domain" description="PPIase cyclophilin-type" evidence="9">
    <location>
        <begin position="36"/>
        <end position="166"/>
    </location>
</feature>
<evidence type="ECO:0000256" key="2">
    <source>
        <dbReference type="ARBA" id="ARBA00007365"/>
    </source>
</evidence>
<feature type="signal peptide" evidence="7">
    <location>
        <begin position="1"/>
        <end position="21"/>
    </location>
</feature>
<dbReference type="PROSITE" id="PS50059">
    <property type="entry name" value="FKBP_PPIASE"/>
    <property type="match status" value="1"/>
</dbReference>
<dbReference type="PRINTS" id="PR00153">
    <property type="entry name" value="CSAPPISMRASE"/>
</dbReference>
<evidence type="ECO:0000256" key="7">
    <source>
        <dbReference type="SAM" id="SignalP"/>
    </source>
</evidence>
<evidence type="ECO:0000256" key="4">
    <source>
        <dbReference type="ARBA" id="ARBA00023110"/>
    </source>
</evidence>
<dbReference type="Proteomes" id="UP000216035">
    <property type="component" value="Unassembled WGS sequence"/>
</dbReference>
<keyword evidence="5 6" id="KW-0413">Isomerase</keyword>
<dbReference type="PANTHER" id="PTHR45625">
    <property type="entry name" value="PEPTIDYL-PROLYL CIS-TRANS ISOMERASE-RELATED"/>
    <property type="match status" value="1"/>
</dbReference>
<dbReference type="InterPro" id="IPR002130">
    <property type="entry name" value="Cyclophilin-type_PPIase_dom"/>
</dbReference>
<dbReference type="Gene3D" id="2.40.100.10">
    <property type="entry name" value="Cyclophilin-like"/>
    <property type="match status" value="1"/>
</dbReference>
<comment type="catalytic activity">
    <reaction evidence="1 6">
        <text>[protein]-peptidylproline (omega=180) = [protein]-peptidylproline (omega=0)</text>
        <dbReference type="Rhea" id="RHEA:16237"/>
        <dbReference type="Rhea" id="RHEA-COMP:10747"/>
        <dbReference type="Rhea" id="RHEA-COMP:10748"/>
        <dbReference type="ChEBI" id="CHEBI:83833"/>
        <dbReference type="ChEBI" id="CHEBI:83834"/>
        <dbReference type="EC" id="5.2.1.8"/>
    </reaction>
</comment>
<dbReference type="CDD" id="cd00317">
    <property type="entry name" value="cyclophilin"/>
    <property type="match status" value="1"/>
</dbReference>
<dbReference type="EMBL" id="NOXX01000197">
    <property type="protein sequence ID" value="OYQ43838.1"/>
    <property type="molecule type" value="Genomic_DNA"/>
</dbReference>
<evidence type="ECO:0000259" key="9">
    <source>
        <dbReference type="PROSITE" id="PS50072"/>
    </source>
</evidence>
<dbReference type="InterPro" id="IPR046357">
    <property type="entry name" value="PPIase_dom_sf"/>
</dbReference>
<dbReference type="OrthoDB" id="9807797at2"/>
<name>A0A255ZQQ3_9FLAO</name>